<evidence type="ECO:0000256" key="10">
    <source>
        <dbReference type="ARBA" id="ARBA00023235"/>
    </source>
</evidence>
<keyword evidence="13" id="KW-1185">Reference proteome</keyword>
<keyword evidence="9" id="KW-0324">Glycolysis</keyword>
<dbReference type="Gene3D" id="3.20.20.70">
    <property type="entry name" value="Aldolase class I"/>
    <property type="match status" value="1"/>
</dbReference>
<dbReference type="PANTHER" id="PTHR21139:SF34">
    <property type="entry name" value="TRIOSEPHOSPHATE ISOMERASE, CYTOSOLIC"/>
    <property type="match status" value="1"/>
</dbReference>
<dbReference type="Pfam" id="PF00121">
    <property type="entry name" value="TIM"/>
    <property type="match status" value="1"/>
</dbReference>
<dbReference type="PROSITE" id="PS51440">
    <property type="entry name" value="TIM_2"/>
    <property type="match status" value="1"/>
</dbReference>
<keyword evidence="10 12" id="KW-0413">Isomerase</keyword>
<organism evidence="12 13">
    <name type="scientific">Tanacetum coccineum</name>
    <dbReference type="NCBI Taxonomy" id="301880"/>
    <lineage>
        <taxon>Eukaryota</taxon>
        <taxon>Viridiplantae</taxon>
        <taxon>Streptophyta</taxon>
        <taxon>Embryophyta</taxon>
        <taxon>Tracheophyta</taxon>
        <taxon>Spermatophyta</taxon>
        <taxon>Magnoliopsida</taxon>
        <taxon>eudicotyledons</taxon>
        <taxon>Gunneridae</taxon>
        <taxon>Pentapetalae</taxon>
        <taxon>asterids</taxon>
        <taxon>campanulids</taxon>
        <taxon>Asterales</taxon>
        <taxon>Asteraceae</taxon>
        <taxon>Asteroideae</taxon>
        <taxon>Anthemideae</taxon>
        <taxon>Anthemidinae</taxon>
        <taxon>Tanacetum</taxon>
    </lineage>
</organism>
<comment type="pathway">
    <text evidence="2">Carbohydrate degradation; glycolysis; D-glyceraldehyde 3-phosphate from glycerone phosphate: step 1/1.</text>
</comment>
<evidence type="ECO:0000256" key="1">
    <source>
        <dbReference type="ARBA" id="ARBA00000474"/>
    </source>
</evidence>
<dbReference type="InterPro" id="IPR000652">
    <property type="entry name" value="Triosephosphate_isomerase"/>
</dbReference>
<keyword evidence="8" id="KW-0963">Cytoplasm</keyword>
<comment type="subunit">
    <text evidence="5">Homodimer.</text>
</comment>
<gene>
    <name evidence="12" type="ORF">Tco_1055109</name>
</gene>
<comment type="pathway">
    <text evidence="3">Carbohydrate biosynthesis; gluconeogenesis.</text>
</comment>
<dbReference type="InterPro" id="IPR013785">
    <property type="entry name" value="Aldolase_TIM"/>
</dbReference>
<evidence type="ECO:0000256" key="3">
    <source>
        <dbReference type="ARBA" id="ARBA00004742"/>
    </source>
</evidence>
<proteinExistence type="inferred from homology"/>
<dbReference type="GO" id="GO:0016853">
    <property type="term" value="F:isomerase activity"/>
    <property type="evidence" value="ECO:0007669"/>
    <property type="project" value="UniProtKB-KW"/>
</dbReference>
<evidence type="ECO:0000313" key="13">
    <source>
        <dbReference type="Proteomes" id="UP001151760"/>
    </source>
</evidence>
<feature type="non-terminal residue" evidence="12">
    <location>
        <position position="1"/>
    </location>
</feature>
<dbReference type="SUPFAM" id="SSF51351">
    <property type="entry name" value="Triosephosphate isomerase (TIM)"/>
    <property type="match status" value="1"/>
</dbReference>
<evidence type="ECO:0000256" key="8">
    <source>
        <dbReference type="ARBA" id="ARBA00022490"/>
    </source>
</evidence>
<evidence type="ECO:0000256" key="11">
    <source>
        <dbReference type="ARBA" id="ARBA00039870"/>
    </source>
</evidence>
<dbReference type="EMBL" id="BQNB010019023">
    <property type="protein sequence ID" value="GJT80767.1"/>
    <property type="molecule type" value="Genomic_DNA"/>
</dbReference>
<protein>
    <recommendedName>
        <fullName evidence="11">Triosephosphate isomerase, cytosolic</fullName>
        <ecNumber evidence="6">5.3.1.1</ecNumber>
    </recommendedName>
</protein>
<comment type="catalytic activity">
    <reaction evidence="1">
        <text>D-glyceraldehyde 3-phosphate = dihydroxyacetone phosphate</text>
        <dbReference type="Rhea" id="RHEA:18585"/>
        <dbReference type="ChEBI" id="CHEBI:57642"/>
        <dbReference type="ChEBI" id="CHEBI:59776"/>
        <dbReference type="EC" id="5.3.1.1"/>
    </reaction>
</comment>
<comment type="similarity">
    <text evidence="4">Belongs to the triosephosphate isomerase family.</text>
</comment>
<dbReference type="Proteomes" id="UP001151760">
    <property type="component" value="Unassembled WGS sequence"/>
</dbReference>
<dbReference type="EC" id="5.3.1.1" evidence="6"/>
<evidence type="ECO:0000256" key="6">
    <source>
        <dbReference type="ARBA" id="ARBA00011940"/>
    </source>
</evidence>
<keyword evidence="7" id="KW-0312">Gluconeogenesis</keyword>
<reference evidence="12" key="2">
    <citation type="submission" date="2022-01" db="EMBL/GenBank/DDBJ databases">
        <authorList>
            <person name="Yamashiro T."/>
            <person name="Shiraishi A."/>
            <person name="Satake H."/>
            <person name="Nakayama K."/>
        </authorList>
    </citation>
    <scope>NUCLEOTIDE SEQUENCE</scope>
</reference>
<evidence type="ECO:0000256" key="5">
    <source>
        <dbReference type="ARBA" id="ARBA00011738"/>
    </source>
</evidence>
<dbReference type="InterPro" id="IPR035990">
    <property type="entry name" value="TIM_sf"/>
</dbReference>
<name>A0ABQ5H0R4_9ASTR</name>
<evidence type="ECO:0000256" key="4">
    <source>
        <dbReference type="ARBA" id="ARBA00007422"/>
    </source>
</evidence>
<accession>A0ABQ5H0R4</accession>
<sequence length="111" mass="11693">TCYAGLRKWFAEKVSADVSASTRIIYGGSVIGSNCKVLAGQPDIDGFLVVSGALSEHNAGEDDNMDGIAMGKDLEIGVPRNSDKVIELNTNEVTEPKTANNVMIAKTNGGY</sequence>
<reference evidence="12" key="1">
    <citation type="journal article" date="2022" name="Int. J. Mol. Sci.">
        <title>Draft Genome of Tanacetum Coccineum: Genomic Comparison of Closely Related Tanacetum-Family Plants.</title>
        <authorList>
            <person name="Yamashiro T."/>
            <person name="Shiraishi A."/>
            <person name="Nakayama K."/>
            <person name="Satake H."/>
        </authorList>
    </citation>
    <scope>NUCLEOTIDE SEQUENCE</scope>
</reference>
<evidence type="ECO:0000313" key="12">
    <source>
        <dbReference type="EMBL" id="GJT80767.1"/>
    </source>
</evidence>
<evidence type="ECO:0000256" key="9">
    <source>
        <dbReference type="ARBA" id="ARBA00023152"/>
    </source>
</evidence>
<evidence type="ECO:0000256" key="2">
    <source>
        <dbReference type="ARBA" id="ARBA00004680"/>
    </source>
</evidence>
<comment type="caution">
    <text evidence="12">The sequence shown here is derived from an EMBL/GenBank/DDBJ whole genome shotgun (WGS) entry which is preliminary data.</text>
</comment>
<evidence type="ECO:0000256" key="7">
    <source>
        <dbReference type="ARBA" id="ARBA00022432"/>
    </source>
</evidence>
<dbReference type="PANTHER" id="PTHR21139">
    <property type="entry name" value="TRIOSEPHOSPHATE ISOMERASE"/>
    <property type="match status" value="1"/>
</dbReference>